<keyword evidence="2" id="KW-1185">Reference proteome</keyword>
<dbReference type="EMBL" id="CP141885">
    <property type="protein sequence ID" value="WRT67135.1"/>
    <property type="molecule type" value="Genomic_DNA"/>
</dbReference>
<name>A0ABZ1CZE0_9TREE</name>
<evidence type="ECO:0000313" key="1">
    <source>
        <dbReference type="EMBL" id="WRT67135.1"/>
    </source>
</evidence>
<organism evidence="1 2">
    <name type="scientific">Kwoniella shivajii</name>
    <dbReference type="NCBI Taxonomy" id="564305"/>
    <lineage>
        <taxon>Eukaryota</taxon>
        <taxon>Fungi</taxon>
        <taxon>Dikarya</taxon>
        <taxon>Basidiomycota</taxon>
        <taxon>Agaricomycotina</taxon>
        <taxon>Tremellomycetes</taxon>
        <taxon>Tremellales</taxon>
        <taxon>Cryptococcaceae</taxon>
        <taxon>Kwoniella</taxon>
    </lineage>
</organism>
<dbReference type="RefSeq" id="XP_062791875.1">
    <property type="nucleotide sequence ID" value="XM_062935824.1"/>
</dbReference>
<gene>
    <name evidence="1" type="ORF">IL334_004101</name>
</gene>
<sequence length="213" mass="24437">MHHFDFSGLTELFCQCISSFSPLKQWSCFSPNTPPSPEVEAHEGELQTLLQASTNKGWDDQDDFSLSPSTLAGRSIRQAREFGRPKPMIKYHQEEPSFDTHLSTSDLYKQTSVCSEHDEDPRSLSFNPMELAELAKQFEPTLTMEDIRKEEEEQAELERKAETVDHEIRKEDIDHIGIQDEFGEFEHGTDVEGNKMEEISFGIEGVQDHEEVQ</sequence>
<accession>A0ABZ1CZE0</accession>
<evidence type="ECO:0000313" key="2">
    <source>
        <dbReference type="Proteomes" id="UP001329825"/>
    </source>
</evidence>
<dbReference type="GeneID" id="87956232"/>
<proteinExistence type="predicted"/>
<protein>
    <submittedName>
        <fullName evidence="1">Uncharacterized protein</fullName>
    </submittedName>
</protein>
<reference evidence="1 2" key="1">
    <citation type="submission" date="2024-01" db="EMBL/GenBank/DDBJ databases">
        <title>Comparative genomics of Cryptococcus and Kwoniella reveals pathogenesis evolution and contrasting modes of karyotype evolution via chromosome fusion or intercentromeric recombination.</title>
        <authorList>
            <person name="Coelho M.A."/>
            <person name="David-Palma M."/>
            <person name="Shea T."/>
            <person name="Bowers K."/>
            <person name="McGinley-Smith S."/>
            <person name="Mohammad A.W."/>
            <person name="Gnirke A."/>
            <person name="Yurkov A.M."/>
            <person name="Nowrousian M."/>
            <person name="Sun S."/>
            <person name="Cuomo C.A."/>
            <person name="Heitman J."/>
        </authorList>
    </citation>
    <scope>NUCLEOTIDE SEQUENCE [LARGE SCALE GENOMIC DNA]</scope>
    <source>
        <strain evidence="1">CBS 11374</strain>
    </source>
</reference>
<dbReference type="Proteomes" id="UP001329825">
    <property type="component" value="Chromosome 5"/>
</dbReference>